<dbReference type="EMBL" id="JAULSW010000008">
    <property type="protein sequence ID" value="KAK3372344.1"/>
    <property type="molecule type" value="Genomic_DNA"/>
</dbReference>
<evidence type="ECO:0000313" key="1">
    <source>
        <dbReference type="EMBL" id="KAK3372344.1"/>
    </source>
</evidence>
<name>A0AAE0N7J0_9PEZI</name>
<proteinExistence type="predicted"/>
<dbReference type="Proteomes" id="UP001285441">
    <property type="component" value="Unassembled WGS sequence"/>
</dbReference>
<accession>A0AAE0N7J0</accession>
<dbReference type="AlphaFoldDB" id="A0AAE0N7J0"/>
<comment type="caution">
    <text evidence="1">The sequence shown here is derived from an EMBL/GenBank/DDBJ whole genome shotgun (WGS) entry which is preliminary data.</text>
</comment>
<reference evidence="1" key="2">
    <citation type="submission" date="2023-06" db="EMBL/GenBank/DDBJ databases">
        <authorList>
            <consortium name="Lawrence Berkeley National Laboratory"/>
            <person name="Haridas S."/>
            <person name="Hensen N."/>
            <person name="Bonometti L."/>
            <person name="Westerberg I."/>
            <person name="Brannstrom I.O."/>
            <person name="Guillou S."/>
            <person name="Cros-Aarteil S."/>
            <person name="Calhoun S."/>
            <person name="Kuo A."/>
            <person name="Mondo S."/>
            <person name="Pangilinan J."/>
            <person name="Riley R."/>
            <person name="LaButti K."/>
            <person name="Andreopoulos B."/>
            <person name="Lipzen A."/>
            <person name="Chen C."/>
            <person name="Yanf M."/>
            <person name="Daum C."/>
            <person name="Ng V."/>
            <person name="Clum A."/>
            <person name="Steindorff A."/>
            <person name="Ohm R."/>
            <person name="Martin F."/>
            <person name="Silar P."/>
            <person name="Natvig D."/>
            <person name="Lalanne C."/>
            <person name="Gautier V."/>
            <person name="Ament-velasquez S.L."/>
            <person name="Kruys A."/>
            <person name="Hutchinson M.I."/>
            <person name="Powell A.J."/>
            <person name="Barry K."/>
            <person name="Miller A.N."/>
            <person name="Grigoriev I.V."/>
            <person name="Debuchy R."/>
            <person name="Gladieux P."/>
            <person name="Thoren M.H."/>
            <person name="Johannesson H."/>
        </authorList>
    </citation>
    <scope>NUCLEOTIDE SEQUENCE</scope>
    <source>
        <strain evidence="1">CBS 232.78</strain>
    </source>
</reference>
<organism evidence="1 2">
    <name type="scientific">Podospora didyma</name>
    <dbReference type="NCBI Taxonomy" id="330526"/>
    <lineage>
        <taxon>Eukaryota</taxon>
        <taxon>Fungi</taxon>
        <taxon>Dikarya</taxon>
        <taxon>Ascomycota</taxon>
        <taxon>Pezizomycotina</taxon>
        <taxon>Sordariomycetes</taxon>
        <taxon>Sordariomycetidae</taxon>
        <taxon>Sordariales</taxon>
        <taxon>Podosporaceae</taxon>
        <taxon>Podospora</taxon>
    </lineage>
</organism>
<gene>
    <name evidence="1" type="ORF">B0H63DRAFT_484434</name>
</gene>
<keyword evidence="2" id="KW-1185">Reference proteome</keyword>
<evidence type="ECO:0000313" key="2">
    <source>
        <dbReference type="Proteomes" id="UP001285441"/>
    </source>
</evidence>
<protein>
    <submittedName>
        <fullName evidence="1">Uncharacterized protein</fullName>
    </submittedName>
</protein>
<reference evidence="1" key="1">
    <citation type="journal article" date="2023" name="Mol. Phylogenet. Evol.">
        <title>Genome-scale phylogeny and comparative genomics of the fungal order Sordariales.</title>
        <authorList>
            <person name="Hensen N."/>
            <person name="Bonometti L."/>
            <person name="Westerberg I."/>
            <person name="Brannstrom I.O."/>
            <person name="Guillou S."/>
            <person name="Cros-Aarteil S."/>
            <person name="Calhoun S."/>
            <person name="Haridas S."/>
            <person name="Kuo A."/>
            <person name="Mondo S."/>
            <person name="Pangilinan J."/>
            <person name="Riley R."/>
            <person name="LaButti K."/>
            <person name="Andreopoulos B."/>
            <person name="Lipzen A."/>
            <person name="Chen C."/>
            <person name="Yan M."/>
            <person name="Daum C."/>
            <person name="Ng V."/>
            <person name="Clum A."/>
            <person name="Steindorff A."/>
            <person name="Ohm R.A."/>
            <person name="Martin F."/>
            <person name="Silar P."/>
            <person name="Natvig D.O."/>
            <person name="Lalanne C."/>
            <person name="Gautier V."/>
            <person name="Ament-Velasquez S.L."/>
            <person name="Kruys A."/>
            <person name="Hutchinson M.I."/>
            <person name="Powell A.J."/>
            <person name="Barry K."/>
            <person name="Miller A.N."/>
            <person name="Grigoriev I.V."/>
            <person name="Debuchy R."/>
            <person name="Gladieux P."/>
            <person name="Hiltunen Thoren M."/>
            <person name="Johannesson H."/>
        </authorList>
    </citation>
    <scope>NUCLEOTIDE SEQUENCE</scope>
    <source>
        <strain evidence="1">CBS 232.78</strain>
    </source>
</reference>
<sequence length="122" mass="13932">MLRRRYGARAMHALQNYGEEEPAYNGNAYTYSSTYHAGMFRLYAHHPTAPTTPGGRPEYHMTQIKGFDMLSDQNAGVDGMKYFRNARDLAQRHRDKFIQEGNARARRPDALLVDEPEAAEVP</sequence>